<proteinExistence type="predicted"/>
<sequence>MPELLDVRLDSPTLDEMNFFAKRLAFLGFEEILAFQAIAGRDITQNNADELVSIKDLINTTYGLETVMIAADVSDDELLGQFVIESELHDDVNSVPDNAVYLLDRKKIGRLQREIDGGIFINDFYIVAGEYERPEIYDGKTLPNEEPSEWYAFRLKIAEAPMNSADETAGSAEWISLPIVKSEADRIANLHNEGCIEDCVYFDFESSIPQITSEMFGDMQDFDKLNRLAEKITYLSPVDQLKFKAVLCAEQPADLESCHDIIDHLWQYQITAKPDDAGAFFKQYLSHHLDSKFDSEWLDTLFTRNEGERLLKRLGASCTPYGVISARGHLLYELVACHEPEVEELKTQAFTDEKLDVIEVLGRKALFSNGRILPEEIPEGLYAYDLRYSDEEGQFIFIEPKVGVNHGGTVLMRELLDFREKGYLSFIDDTSPNFLGYDLTPREFMETEPSQEEENEQQFGGMQL</sequence>
<evidence type="ECO:0000313" key="3">
    <source>
        <dbReference type="Proteomes" id="UP000774750"/>
    </source>
</evidence>
<gene>
    <name evidence="2" type="ORF">H6A12_12540</name>
</gene>
<protein>
    <recommendedName>
        <fullName evidence="1">Large polyvalent protein associated domain-containing protein</fullName>
    </recommendedName>
</protein>
<dbReference type="Pfam" id="PF18843">
    <property type="entry name" value="LPD28"/>
    <property type="match status" value="1"/>
</dbReference>
<reference evidence="2" key="1">
    <citation type="submission" date="2020-08" db="EMBL/GenBank/DDBJ databases">
        <authorList>
            <person name="Cejkova D."/>
            <person name="Kubasova T."/>
            <person name="Jahodarova E."/>
            <person name="Rychlik I."/>
        </authorList>
    </citation>
    <scope>NUCLEOTIDE SEQUENCE</scope>
    <source>
        <strain evidence="2">An559</strain>
    </source>
</reference>
<dbReference type="RefSeq" id="WP_204448366.1">
    <property type="nucleotide sequence ID" value="NZ_JACJKY010000036.1"/>
</dbReference>
<comment type="caution">
    <text evidence="2">The sequence shown here is derived from an EMBL/GenBank/DDBJ whole genome shotgun (WGS) entry which is preliminary data.</text>
</comment>
<dbReference type="EMBL" id="JACJKY010000036">
    <property type="protein sequence ID" value="MBM6921967.1"/>
    <property type="molecule type" value="Genomic_DNA"/>
</dbReference>
<accession>A0A938X9S1</accession>
<evidence type="ECO:0000313" key="2">
    <source>
        <dbReference type="EMBL" id="MBM6921967.1"/>
    </source>
</evidence>
<dbReference type="Proteomes" id="UP000774750">
    <property type="component" value="Unassembled WGS sequence"/>
</dbReference>
<dbReference type="AlphaFoldDB" id="A0A938X9S1"/>
<organism evidence="2 3">
    <name type="scientific">Merdimmobilis hominis</name>
    <dbReference type="NCBI Taxonomy" id="2897707"/>
    <lineage>
        <taxon>Bacteria</taxon>
        <taxon>Bacillati</taxon>
        <taxon>Bacillota</taxon>
        <taxon>Clostridia</taxon>
        <taxon>Eubacteriales</taxon>
        <taxon>Oscillospiraceae</taxon>
        <taxon>Merdimmobilis</taxon>
    </lineage>
</organism>
<reference evidence="2" key="2">
    <citation type="journal article" date="2021" name="Sci. Rep.">
        <title>The distribution of antibiotic resistance genes in chicken gut microbiota commensals.</title>
        <authorList>
            <person name="Juricova H."/>
            <person name="Matiasovicova J."/>
            <person name="Kubasova T."/>
            <person name="Cejkova D."/>
            <person name="Rychlik I."/>
        </authorList>
    </citation>
    <scope>NUCLEOTIDE SEQUENCE</scope>
    <source>
        <strain evidence="2">An559</strain>
    </source>
</reference>
<feature type="domain" description="Large polyvalent protein associated" evidence="1">
    <location>
        <begin position="352"/>
        <end position="446"/>
    </location>
</feature>
<evidence type="ECO:0000259" key="1">
    <source>
        <dbReference type="Pfam" id="PF18843"/>
    </source>
</evidence>
<name>A0A938X9S1_9FIRM</name>
<keyword evidence="3" id="KW-1185">Reference proteome</keyword>
<dbReference type="InterPro" id="IPR040809">
    <property type="entry name" value="LPD28"/>
</dbReference>